<comment type="subcellular location">
    <subcellularLocation>
        <location evidence="2">Cytoplasm</location>
    </subcellularLocation>
    <subcellularLocation>
        <location evidence="1">Membrane</location>
    </subcellularLocation>
</comment>
<reference evidence="13" key="1">
    <citation type="submission" date="2013-08" db="EMBL/GenBank/DDBJ databases">
        <title>Oryza genome evolution.</title>
        <authorList>
            <person name="Wing R.A."/>
            <person name="Panaud O."/>
            <person name="Oliveira A.C."/>
        </authorList>
    </citation>
    <scope>NUCLEOTIDE SEQUENCE</scope>
</reference>
<organism evidence="13">
    <name type="scientific">Oryza glumipatula</name>
    <dbReference type="NCBI Taxonomy" id="40148"/>
    <lineage>
        <taxon>Eukaryota</taxon>
        <taxon>Viridiplantae</taxon>
        <taxon>Streptophyta</taxon>
        <taxon>Embryophyta</taxon>
        <taxon>Tracheophyta</taxon>
        <taxon>Spermatophyta</taxon>
        <taxon>Magnoliopsida</taxon>
        <taxon>Liliopsida</taxon>
        <taxon>Poales</taxon>
        <taxon>Poaceae</taxon>
        <taxon>BOP clade</taxon>
        <taxon>Oryzoideae</taxon>
        <taxon>Oryzeae</taxon>
        <taxon>Oryzinae</taxon>
        <taxon>Oryza</taxon>
    </lineage>
</organism>
<keyword evidence="4" id="KW-0813">Transport</keyword>
<dbReference type="Pfam" id="PF00650">
    <property type="entry name" value="CRAL_TRIO"/>
    <property type="match status" value="1"/>
</dbReference>
<dbReference type="EnsemblPlants" id="OGLUM01G43220.1">
    <property type="protein sequence ID" value="OGLUM01G43220.1"/>
    <property type="gene ID" value="OGLUM01G43220"/>
</dbReference>
<dbReference type="Gene3D" id="1.10.8.20">
    <property type="entry name" value="N-terminal domain of phosphatidylinositol transfer protein sec14p"/>
    <property type="match status" value="1"/>
</dbReference>
<feature type="region of interest" description="Disordered" evidence="10">
    <location>
        <begin position="352"/>
        <end position="371"/>
    </location>
</feature>
<accession>A0A0D9YI38</accession>
<dbReference type="InterPro" id="IPR036598">
    <property type="entry name" value="GOLD_dom_sf"/>
</dbReference>
<evidence type="ECO:0000256" key="3">
    <source>
        <dbReference type="ARBA" id="ARBA00007155"/>
    </source>
</evidence>
<evidence type="ECO:0000256" key="7">
    <source>
        <dbReference type="ARBA" id="ARBA00023121"/>
    </source>
</evidence>
<dbReference type="PROSITE" id="PS50866">
    <property type="entry name" value="GOLD"/>
    <property type="match status" value="1"/>
</dbReference>
<dbReference type="SUPFAM" id="SSF46938">
    <property type="entry name" value="CRAL/TRIO N-terminal domain"/>
    <property type="match status" value="1"/>
</dbReference>
<evidence type="ECO:0000313" key="13">
    <source>
        <dbReference type="EnsemblPlants" id="OGLUM01G43220.1"/>
    </source>
</evidence>
<keyword evidence="5" id="KW-0963">Cytoplasm</keyword>
<name>A0A0D9YI38_9ORYZ</name>
<evidence type="ECO:0008006" key="15">
    <source>
        <dbReference type="Google" id="ProtNLM"/>
    </source>
</evidence>
<feature type="compositionally biased region" description="Basic and acidic residues" evidence="10">
    <location>
        <begin position="155"/>
        <end position="165"/>
    </location>
</feature>
<dbReference type="eggNOG" id="KOG1471">
    <property type="taxonomic scope" value="Eukaryota"/>
</dbReference>
<dbReference type="InterPro" id="IPR036865">
    <property type="entry name" value="CRAL-TRIO_dom_sf"/>
</dbReference>
<evidence type="ECO:0000256" key="9">
    <source>
        <dbReference type="ARBA" id="ARBA00023306"/>
    </source>
</evidence>
<keyword evidence="7" id="KW-0446">Lipid-binding</keyword>
<evidence type="ECO:0000256" key="2">
    <source>
        <dbReference type="ARBA" id="ARBA00004496"/>
    </source>
</evidence>
<dbReference type="HOGENOM" id="CLU_023762_1_0_1"/>
<evidence type="ECO:0000256" key="5">
    <source>
        <dbReference type="ARBA" id="ARBA00022490"/>
    </source>
</evidence>
<dbReference type="InterPro" id="IPR044834">
    <property type="entry name" value="PATL"/>
</dbReference>
<dbReference type="GO" id="GO:0005737">
    <property type="term" value="C:cytoplasm"/>
    <property type="evidence" value="ECO:0007669"/>
    <property type="project" value="UniProtKB-SubCell"/>
</dbReference>
<dbReference type="SUPFAM" id="SSF52087">
    <property type="entry name" value="CRAL/TRIO domain"/>
    <property type="match status" value="1"/>
</dbReference>
<proteinExistence type="inferred from homology"/>
<dbReference type="Proteomes" id="UP000026961">
    <property type="component" value="Chromosome 1"/>
</dbReference>
<feature type="domain" description="CRAL-TRIO" evidence="11">
    <location>
        <begin position="433"/>
        <end position="608"/>
    </location>
</feature>
<evidence type="ECO:0000256" key="6">
    <source>
        <dbReference type="ARBA" id="ARBA00022618"/>
    </source>
</evidence>
<dbReference type="SUPFAM" id="SSF101576">
    <property type="entry name" value="Supernatant protein factor (SPF), C-terminal domain"/>
    <property type="match status" value="1"/>
</dbReference>
<dbReference type="SMART" id="SM01100">
    <property type="entry name" value="CRAL_TRIO_N"/>
    <property type="match status" value="1"/>
</dbReference>
<feature type="compositionally biased region" description="Basic and acidic residues" evidence="10">
    <location>
        <begin position="277"/>
        <end position="328"/>
    </location>
</feature>
<feature type="compositionally biased region" description="Low complexity" evidence="10">
    <location>
        <begin position="1"/>
        <end position="16"/>
    </location>
</feature>
<evidence type="ECO:0000256" key="10">
    <source>
        <dbReference type="SAM" id="MobiDB-lite"/>
    </source>
</evidence>
<feature type="compositionally biased region" description="Low complexity" evidence="10">
    <location>
        <begin position="166"/>
        <end position="177"/>
    </location>
</feature>
<dbReference type="SMART" id="SM00516">
    <property type="entry name" value="SEC14"/>
    <property type="match status" value="1"/>
</dbReference>
<keyword evidence="14" id="KW-1185">Reference proteome</keyword>
<feature type="compositionally biased region" description="Pro residues" evidence="10">
    <location>
        <begin position="82"/>
        <end position="92"/>
    </location>
</feature>
<dbReference type="PANTHER" id="PTHR45932:SF17">
    <property type="entry name" value="CELLULAR RETINALDEHYDE-BINDING_TRIPLE FUNCTION DOMAIN-CONTAINING PROTEIN"/>
    <property type="match status" value="1"/>
</dbReference>
<comment type="similarity">
    <text evidence="3">Belongs to the patellin family.</text>
</comment>
<evidence type="ECO:0000256" key="4">
    <source>
        <dbReference type="ARBA" id="ARBA00022448"/>
    </source>
</evidence>
<feature type="compositionally biased region" description="Basic and acidic residues" evidence="10">
    <location>
        <begin position="229"/>
        <end position="262"/>
    </location>
</feature>
<feature type="compositionally biased region" description="Low complexity" evidence="10">
    <location>
        <begin position="263"/>
        <end position="274"/>
    </location>
</feature>
<evidence type="ECO:0000313" key="14">
    <source>
        <dbReference type="Proteomes" id="UP000026961"/>
    </source>
</evidence>
<dbReference type="InterPro" id="IPR036273">
    <property type="entry name" value="CRAL/TRIO_N_dom_sf"/>
</dbReference>
<dbReference type="PANTHER" id="PTHR45932">
    <property type="entry name" value="PATELLIN-1"/>
    <property type="match status" value="1"/>
</dbReference>
<evidence type="ECO:0000259" key="11">
    <source>
        <dbReference type="PROSITE" id="PS50191"/>
    </source>
</evidence>
<reference evidence="13" key="3">
    <citation type="submission" date="2018-05" db="EMBL/GenBank/DDBJ databases">
        <title>OgluRS3 (Oryza glumaepatula Reference Sequence Version 3).</title>
        <authorList>
            <person name="Zhang J."/>
            <person name="Kudrna D."/>
            <person name="Lee S."/>
            <person name="Talag J."/>
            <person name="Welchert J."/>
            <person name="Wing R.A."/>
        </authorList>
    </citation>
    <scope>NUCLEOTIDE SEQUENCE [LARGE SCALE GENOMIC DNA]</scope>
</reference>
<feature type="region of interest" description="Disordered" evidence="10">
    <location>
        <begin position="134"/>
        <end position="185"/>
    </location>
</feature>
<dbReference type="InterPro" id="IPR009038">
    <property type="entry name" value="GOLD_dom"/>
</dbReference>
<dbReference type="Gramene" id="OGLUM01G43220.1">
    <property type="protein sequence ID" value="OGLUM01G43220.1"/>
    <property type="gene ID" value="OGLUM01G43220"/>
</dbReference>
<feature type="domain" description="GOLD" evidence="12">
    <location>
        <begin position="614"/>
        <end position="715"/>
    </location>
</feature>
<feature type="region of interest" description="Disordered" evidence="10">
    <location>
        <begin position="38"/>
        <end position="61"/>
    </location>
</feature>
<dbReference type="Pfam" id="PF25099">
    <property type="entry name" value="GOLD_PATL1_C"/>
    <property type="match status" value="1"/>
</dbReference>
<dbReference type="GO" id="GO:0008289">
    <property type="term" value="F:lipid binding"/>
    <property type="evidence" value="ECO:0007669"/>
    <property type="project" value="UniProtKB-KW"/>
</dbReference>
<dbReference type="GO" id="GO:0051301">
    <property type="term" value="P:cell division"/>
    <property type="evidence" value="ECO:0007669"/>
    <property type="project" value="UniProtKB-KW"/>
</dbReference>
<dbReference type="STRING" id="40148.A0A0D9YI38"/>
<dbReference type="PROSITE" id="PS50191">
    <property type="entry name" value="CRAL_TRIO"/>
    <property type="match status" value="1"/>
</dbReference>
<dbReference type="GO" id="GO:0016020">
    <property type="term" value="C:membrane"/>
    <property type="evidence" value="ECO:0007669"/>
    <property type="project" value="UniProtKB-SubCell"/>
</dbReference>
<keyword evidence="6" id="KW-0132">Cell division</keyword>
<sequence>MTWAPPSRASPPIRSASPPPPPPASFASLFPFLPFQLATASPQREKRRQQSKRTQSWPRTHTDSLALLLPLYLSSLPRRLLPNPPNPNPPPHSLSISCSPPFASAFFGGEMAEEPQPEAAPAAVAATTEVAVAEKAPVEAEKEKKVEEETPAVEAEAKEEKKDEAAAAAAGGDEAGAIEGTGSFKEESNLVADLPDPEKKALDEFKQLIAAALAACEFNLPPPPPPPKAKVEAAVEETKAEESKAEEEPKAEEPAKEEEPKAEVAAAAAAPPEAGTEEPKAEASSEEAKTEEPKAEAAADEPAKEESKAEAAPAEEAKPTEPEPEEKTVVVTEEEAATKTVEAIEETVVPAAAAPAAAATEEAAAPEPEVQAAAAPEPVLIWGVPLVGDDERTDTVLLKFLRAREFKVKEAMAMLRSAVLWRKRFGIESLLDADLALPELDSVVFYRGADREGHPVCYNVYGEFQDKDLYEKAFGDEEKRERFLKWRIQLLERGILSQLDFSPSGICSMVQVTDLKNSPPMLGKHRAVTRQAVALLQDNYPEFIAKKVFINVPWWYLAANKMMSPFLTQRTKSKFIFASPAKSAETLFRYIAPEQVPVQFGGLFKEDDPEFTTSDAVTELTIKPSSKETVEIPVTENSTIGWELRVLGWEVSYGAEFTPDAEGGYTVIVQKTRKVPANEEPIMKGSFKVGEPGKIVLTINNPASKKKKLLYRSKVKSTSESV</sequence>
<reference evidence="13" key="2">
    <citation type="submission" date="2015-04" db="UniProtKB">
        <authorList>
            <consortium name="EnsemblPlants"/>
        </authorList>
    </citation>
    <scope>IDENTIFICATION</scope>
</reference>
<keyword evidence="8" id="KW-0472">Membrane</keyword>
<dbReference type="Pfam" id="PF03765">
    <property type="entry name" value="CRAL_TRIO_N"/>
    <property type="match status" value="1"/>
</dbReference>
<dbReference type="Gene3D" id="2.60.120.680">
    <property type="entry name" value="GOLD domain"/>
    <property type="match status" value="1"/>
</dbReference>
<feature type="region of interest" description="Disordered" evidence="10">
    <location>
        <begin position="105"/>
        <end position="124"/>
    </location>
</feature>
<evidence type="ECO:0000256" key="1">
    <source>
        <dbReference type="ARBA" id="ARBA00004370"/>
    </source>
</evidence>
<dbReference type="InterPro" id="IPR001251">
    <property type="entry name" value="CRAL-TRIO_dom"/>
</dbReference>
<dbReference type="InterPro" id="IPR011074">
    <property type="entry name" value="CRAL/TRIO_N_dom"/>
</dbReference>
<keyword evidence="9" id="KW-0131">Cell cycle</keyword>
<evidence type="ECO:0000259" key="12">
    <source>
        <dbReference type="PROSITE" id="PS50866"/>
    </source>
</evidence>
<feature type="region of interest" description="Disordered" evidence="10">
    <location>
        <begin position="78"/>
        <end position="99"/>
    </location>
</feature>
<feature type="compositionally biased region" description="Basic and acidic residues" evidence="10">
    <location>
        <begin position="136"/>
        <end position="148"/>
    </location>
</feature>
<feature type="region of interest" description="Disordered" evidence="10">
    <location>
        <begin position="1"/>
        <end position="26"/>
    </location>
</feature>
<evidence type="ECO:0000256" key="8">
    <source>
        <dbReference type="ARBA" id="ARBA00023136"/>
    </source>
</evidence>
<dbReference type="AlphaFoldDB" id="A0A0D9YI38"/>
<feature type="region of interest" description="Disordered" evidence="10">
    <location>
        <begin position="217"/>
        <end position="335"/>
    </location>
</feature>
<dbReference type="CDD" id="cd00170">
    <property type="entry name" value="SEC14"/>
    <property type="match status" value="1"/>
</dbReference>
<dbReference type="Gene3D" id="3.40.525.10">
    <property type="entry name" value="CRAL-TRIO lipid binding domain"/>
    <property type="match status" value="1"/>
</dbReference>
<protein>
    <recommendedName>
        <fullName evidence="15">CRAL-TRIO domain-containing protein</fullName>
    </recommendedName>
</protein>
<dbReference type="InterPro" id="IPR056794">
    <property type="entry name" value="PATL1-6_C_GOLD"/>
</dbReference>